<evidence type="ECO:0000313" key="2">
    <source>
        <dbReference type="EMBL" id="MDR7360744.1"/>
    </source>
</evidence>
<dbReference type="EMBL" id="JAVDYG010000001">
    <property type="protein sequence ID" value="MDR7360744.1"/>
    <property type="molecule type" value="Genomic_DNA"/>
</dbReference>
<gene>
    <name evidence="2" type="ORF">J2S63_000297</name>
</gene>
<proteinExistence type="predicted"/>
<comment type="caution">
    <text evidence="2">The sequence shown here is derived from an EMBL/GenBank/DDBJ whole genome shotgun (WGS) entry which is preliminary data.</text>
</comment>
<reference evidence="2 3" key="1">
    <citation type="submission" date="2023-07" db="EMBL/GenBank/DDBJ databases">
        <title>Sequencing the genomes of 1000 actinobacteria strains.</title>
        <authorList>
            <person name="Klenk H.-P."/>
        </authorList>
    </citation>
    <scope>NUCLEOTIDE SEQUENCE [LARGE SCALE GENOMIC DNA]</scope>
    <source>
        <strain evidence="2 3">DSM 19426</strain>
    </source>
</reference>
<sequence length="49" mass="5482">MAETRKSRFTTLPEPVSLDDTIASQDTTPAPDPESGRDTDRDFLLRYAP</sequence>
<name>A0ABU2BQ32_9ACTN</name>
<feature type="compositionally biased region" description="Basic and acidic residues" evidence="1">
    <location>
        <begin position="34"/>
        <end position="49"/>
    </location>
</feature>
<accession>A0ABU2BQ32</accession>
<dbReference type="Proteomes" id="UP001183648">
    <property type="component" value="Unassembled WGS sequence"/>
</dbReference>
<organism evidence="2 3">
    <name type="scientific">Nocardioides marmoribigeumensis</name>
    <dbReference type="NCBI Taxonomy" id="433649"/>
    <lineage>
        <taxon>Bacteria</taxon>
        <taxon>Bacillati</taxon>
        <taxon>Actinomycetota</taxon>
        <taxon>Actinomycetes</taxon>
        <taxon>Propionibacteriales</taxon>
        <taxon>Nocardioidaceae</taxon>
        <taxon>Nocardioides</taxon>
    </lineage>
</organism>
<protein>
    <submittedName>
        <fullName evidence="2">Uncharacterized protein</fullName>
    </submittedName>
</protein>
<evidence type="ECO:0000313" key="3">
    <source>
        <dbReference type="Proteomes" id="UP001183648"/>
    </source>
</evidence>
<feature type="region of interest" description="Disordered" evidence="1">
    <location>
        <begin position="1"/>
        <end position="49"/>
    </location>
</feature>
<dbReference type="RefSeq" id="WP_310297651.1">
    <property type="nucleotide sequence ID" value="NZ_BAAAPS010000011.1"/>
</dbReference>
<evidence type="ECO:0000256" key="1">
    <source>
        <dbReference type="SAM" id="MobiDB-lite"/>
    </source>
</evidence>
<keyword evidence="3" id="KW-1185">Reference proteome</keyword>